<organism evidence="2 3">
    <name type="scientific">Glossina austeni</name>
    <name type="common">Savannah tsetse fly</name>
    <dbReference type="NCBI Taxonomy" id="7395"/>
    <lineage>
        <taxon>Eukaryota</taxon>
        <taxon>Metazoa</taxon>
        <taxon>Ecdysozoa</taxon>
        <taxon>Arthropoda</taxon>
        <taxon>Hexapoda</taxon>
        <taxon>Insecta</taxon>
        <taxon>Pterygota</taxon>
        <taxon>Neoptera</taxon>
        <taxon>Endopterygota</taxon>
        <taxon>Diptera</taxon>
        <taxon>Brachycera</taxon>
        <taxon>Muscomorpha</taxon>
        <taxon>Hippoboscoidea</taxon>
        <taxon>Glossinidae</taxon>
        <taxon>Glossina</taxon>
    </lineage>
</organism>
<dbReference type="Proteomes" id="UP000078200">
    <property type="component" value="Unassembled WGS sequence"/>
</dbReference>
<dbReference type="VEuPathDB" id="VectorBase:GAUT028440"/>
<evidence type="ECO:0000256" key="1">
    <source>
        <dbReference type="SAM" id="MobiDB-lite"/>
    </source>
</evidence>
<evidence type="ECO:0000313" key="3">
    <source>
        <dbReference type="Proteomes" id="UP000078200"/>
    </source>
</evidence>
<dbReference type="AlphaFoldDB" id="A0A1A9V7J8"/>
<sequence length="165" mass="18157">MTLLGIVNSICCEANSSPSAKSQNSGTWGREKWPKEEEVLGHEAKYSPSVDDADDDGSDDGLVGGYDAYDDGRLPLKAVAAAVAMQGGLDADDVDVALFSPRRNKCLTQPIYQNFWDTIYDRYMIDISEFVGYKNTDTDTSGEPSRKAGILQISHLTNHIHRRPQ</sequence>
<evidence type="ECO:0000313" key="2">
    <source>
        <dbReference type="EnsemblMetazoa" id="GAUT028440-PA"/>
    </source>
</evidence>
<accession>A0A1A9V7J8</accession>
<feature type="compositionally biased region" description="Polar residues" evidence="1">
    <location>
        <begin position="15"/>
        <end position="27"/>
    </location>
</feature>
<dbReference type="EnsemblMetazoa" id="GAUT028440-RA">
    <property type="protein sequence ID" value="GAUT028440-PA"/>
    <property type="gene ID" value="GAUT028440"/>
</dbReference>
<feature type="region of interest" description="Disordered" evidence="1">
    <location>
        <begin position="15"/>
        <end position="64"/>
    </location>
</feature>
<reference evidence="2" key="1">
    <citation type="submission" date="2020-05" db="UniProtKB">
        <authorList>
            <consortium name="EnsemblMetazoa"/>
        </authorList>
    </citation>
    <scope>IDENTIFICATION</scope>
    <source>
        <strain evidence="2">TTRI</strain>
    </source>
</reference>
<protein>
    <submittedName>
        <fullName evidence="2">Uncharacterized protein</fullName>
    </submittedName>
</protein>
<name>A0A1A9V7J8_GLOAU</name>
<keyword evidence="3" id="KW-1185">Reference proteome</keyword>
<proteinExistence type="predicted"/>
<feature type="compositionally biased region" description="Basic and acidic residues" evidence="1">
    <location>
        <begin position="29"/>
        <end position="45"/>
    </location>
</feature>